<keyword evidence="5" id="KW-1185">Reference proteome</keyword>
<dbReference type="SUPFAM" id="SSF52540">
    <property type="entry name" value="P-loop containing nucleoside triphosphate hydrolases"/>
    <property type="match status" value="1"/>
</dbReference>
<sequence>MITIKNLCFSYGKTEILTNVSSQFEEGKIYGLLGRNGVGKTTLLSLLAGAREAKEGMILYNNKPLFENQDAISAIGLFYQRNDLDRDMDHSKVEDVFKKAKQFREHFDLDYAYELARKFNLKTSKRMNKLSKGNEAVTQVILGLASRLPVTIFDEVYLGMDAPSRTLFYSELLDEQERFPRVFIVSTHLVSEMEHLFDEVKIIENGQFTLDESYQTAVEKGNTLTGDAEIVSNLTKGLKVIREQVLGTTKAVSVFGELGEHVREQCNTHKIAISQMPLQDLFIALTEERG</sequence>
<evidence type="ECO:0000313" key="5">
    <source>
        <dbReference type="Proteomes" id="UP000027142"/>
    </source>
</evidence>
<dbReference type="InterPro" id="IPR003439">
    <property type="entry name" value="ABC_transporter-like_ATP-bd"/>
</dbReference>
<keyword evidence="1" id="KW-0547">Nucleotide-binding</keyword>
<gene>
    <name evidence="4" type="ORF">BleG1_0758</name>
</gene>
<dbReference type="PROSITE" id="PS50893">
    <property type="entry name" value="ABC_TRANSPORTER_2"/>
    <property type="match status" value="1"/>
</dbReference>
<dbReference type="GO" id="GO:0005524">
    <property type="term" value="F:ATP binding"/>
    <property type="evidence" value="ECO:0007669"/>
    <property type="project" value="UniProtKB-KW"/>
</dbReference>
<dbReference type="Gene3D" id="3.40.50.300">
    <property type="entry name" value="P-loop containing nucleotide triphosphate hydrolases"/>
    <property type="match status" value="1"/>
</dbReference>
<dbReference type="Proteomes" id="UP000027142">
    <property type="component" value="Chromosome"/>
</dbReference>
<name>A0A060LPV9_9BACI</name>
<dbReference type="PANTHER" id="PTHR43158">
    <property type="entry name" value="SKFA PEPTIDE EXPORT ATP-BINDING PROTEIN SKFE"/>
    <property type="match status" value="1"/>
</dbReference>
<dbReference type="InterPro" id="IPR003593">
    <property type="entry name" value="AAA+_ATPase"/>
</dbReference>
<evidence type="ECO:0000256" key="2">
    <source>
        <dbReference type="ARBA" id="ARBA00022840"/>
    </source>
</evidence>
<dbReference type="STRING" id="1246626.BleG1_0758"/>
<dbReference type="Pfam" id="PF00005">
    <property type="entry name" value="ABC_tran"/>
    <property type="match status" value="1"/>
</dbReference>
<dbReference type="OrthoDB" id="9804819at2"/>
<proteinExistence type="predicted"/>
<evidence type="ECO:0000313" key="4">
    <source>
        <dbReference type="EMBL" id="AIC93366.1"/>
    </source>
</evidence>
<dbReference type="PATRIC" id="fig|1246626.3.peg.756"/>
<dbReference type="SMART" id="SM00382">
    <property type="entry name" value="AAA"/>
    <property type="match status" value="1"/>
</dbReference>
<keyword evidence="2 4" id="KW-0067">ATP-binding</keyword>
<dbReference type="PANTHER" id="PTHR43158:SF5">
    <property type="entry name" value="ABC TRANSPORTER, ATP-BINDING PROTEIN"/>
    <property type="match status" value="1"/>
</dbReference>
<organism evidence="4 5">
    <name type="scientific">Shouchella lehensis G1</name>
    <dbReference type="NCBI Taxonomy" id="1246626"/>
    <lineage>
        <taxon>Bacteria</taxon>
        <taxon>Bacillati</taxon>
        <taxon>Bacillota</taxon>
        <taxon>Bacilli</taxon>
        <taxon>Bacillales</taxon>
        <taxon>Bacillaceae</taxon>
        <taxon>Shouchella</taxon>
    </lineage>
</organism>
<dbReference type="HOGENOM" id="CLU_000604_1_2_9"/>
<dbReference type="AlphaFoldDB" id="A0A060LPV9"/>
<dbReference type="eggNOG" id="COG1131">
    <property type="taxonomic scope" value="Bacteria"/>
</dbReference>
<evidence type="ECO:0000256" key="1">
    <source>
        <dbReference type="ARBA" id="ARBA00022741"/>
    </source>
</evidence>
<dbReference type="GO" id="GO:0016887">
    <property type="term" value="F:ATP hydrolysis activity"/>
    <property type="evidence" value="ECO:0007669"/>
    <property type="project" value="InterPro"/>
</dbReference>
<reference evidence="4 5" key="1">
    <citation type="journal article" date="2014" name="Gene">
        <title>A comparative genomic analysis of the alkalitolerant soil bacterium Bacillus lehensis G1.</title>
        <authorList>
            <person name="Noor Y.M."/>
            <person name="Samsulrizal N.H."/>
            <person name="Jema'on N.A."/>
            <person name="Low K.O."/>
            <person name="Ramli A.N."/>
            <person name="Alias N.I."/>
            <person name="Damis S.I."/>
            <person name="Fuzi S.F."/>
            <person name="Isa M.N."/>
            <person name="Murad A.M."/>
            <person name="Raih M.F."/>
            <person name="Bakar F.D."/>
            <person name="Najimudin N."/>
            <person name="Mahadi N.M."/>
            <person name="Illias R.M."/>
        </authorList>
    </citation>
    <scope>NUCLEOTIDE SEQUENCE [LARGE SCALE GENOMIC DNA]</scope>
    <source>
        <strain evidence="4 5">G1</strain>
    </source>
</reference>
<dbReference type="EMBL" id="CP003923">
    <property type="protein sequence ID" value="AIC93366.1"/>
    <property type="molecule type" value="Genomic_DNA"/>
</dbReference>
<dbReference type="InterPro" id="IPR027417">
    <property type="entry name" value="P-loop_NTPase"/>
</dbReference>
<feature type="domain" description="ABC transporter" evidence="3">
    <location>
        <begin position="2"/>
        <end position="230"/>
    </location>
</feature>
<evidence type="ECO:0000259" key="3">
    <source>
        <dbReference type="PROSITE" id="PS50893"/>
    </source>
</evidence>
<dbReference type="KEGG" id="ble:BleG1_0758"/>
<accession>A0A060LPV9</accession>
<dbReference type="RefSeq" id="WP_038477354.1">
    <property type="nucleotide sequence ID" value="NZ_CP003923.1"/>
</dbReference>
<protein>
    <submittedName>
        <fullName evidence="4">ABC transporter ATP-binding protein</fullName>
    </submittedName>
</protein>